<comment type="caution">
    <text evidence="1">The sequence shown here is derived from an EMBL/GenBank/DDBJ whole genome shotgun (WGS) entry which is preliminary data.</text>
</comment>
<dbReference type="EMBL" id="BPLR01005724">
    <property type="protein sequence ID" value="GIY04547.1"/>
    <property type="molecule type" value="Genomic_DNA"/>
</dbReference>
<evidence type="ECO:0000313" key="1">
    <source>
        <dbReference type="EMBL" id="GIY04547.1"/>
    </source>
</evidence>
<keyword evidence="2" id="KW-1185">Reference proteome</keyword>
<reference evidence="1 2" key="1">
    <citation type="submission" date="2021-06" db="EMBL/GenBank/DDBJ databases">
        <title>Caerostris extrusa draft genome.</title>
        <authorList>
            <person name="Kono N."/>
            <person name="Arakawa K."/>
        </authorList>
    </citation>
    <scope>NUCLEOTIDE SEQUENCE [LARGE SCALE GENOMIC DNA]</scope>
</reference>
<evidence type="ECO:0000313" key="2">
    <source>
        <dbReference type="Proteomes" id="UP001054945"/>
    </source>
</evidence>
<name>A0AAV4Q8L1_CAEEX</name>
<gene>
    <name evidence="1" type="ORF">CEXT_702751</name>
</gene>
<protein>
    <submittedName>
        <fullName evidence="1">Uncharacterized protein</fullName>
    </submittedName>
</protein>
<dbReference type="Proteomes" id="UP001054945">
    <property type="component" value="Unassembled WGS sequence"/>
</dbReference>
<proteinExistence type="predicted"/>
<sequence>MVLPQLQTAAKLPISSPYLVHQSALYPGTEKAPSLKASNVCDRRSAKKIELMREGCLLFMLRRRGGFFLRIMRPPKQKRLLRGLCNGASSYAHNEGRPSAPALSPGPFFLSPKRKPPPSHSITTQQEIGLFAFLACG</sequence>
<accession>A0AAV4Q8L1</accession>
<organism evidence="1 2">
    <name type="scientific">Caerostris extrusa</name>
    <name type="common">Bark spider</name>
    <name type="synonym">Caerostris bankana</name>
    <dbReference type="NCBI Taxonomy" id="172846"/>
    <lineage>
        <taxon>Eukaryota</taxon>
        <taxon>Metazoa</taxon>
        <taxon>Ecdysozoa</taxon>
        <taxon>Arthropoda</taxon>
        <taxon>Chelicerata</taxon>
        <taxon>Arachnida</taxon>
        <taxon>Araneae</taxon>
        <taxon>Araneomorphae</taxon>
        <taxon>Entelegynae</taxon>
        <taxon>Araneoidea</taxon>
        <taxon>Araneidae</taxon>
        <taxon>Caerostris</taxon>
    </lineage>
</organism>
<dbReference type="AlphaFoldDB" id="A0AAV4Q8L1"/>